<feature type="region of interest" description="Disordered" evidence="1">
    <location>
        <begin position="265"/>
        <end position="301"/>
    </location>
</feature>
<proteinExistence type="predicted"/>
<dbReference type="GO" id="GO:0005634">
    <property type="term" value="C:nucleus"/>
    <property type="evidence" value="ECO:0007669"/>
    <property type="project" value="TreeGrafter"/>
</dbReference>
<evidence type="ECO:0000313" key="3">
    <source>
        <dbReference type="Ensembl" id="ENSSMAP00000045630.1"/>
    </source>
</evidence>
<feature type="compositionally biased region" description="Pro residues" evidence="1">
    <location>
        <begin position="271"/>
        <end position="281"/>
    </location>
</feature>
<dbReference type="Proteomes" id="UP000694558">
    <property type="component" value="Chromosome 3"/>
</dbReference>
<feature type="compositionally biased region" description="Polar residues" evidence="1">
    <location>
        <begin position="284"/>
        <end position="301"/>
    </location>
</feature>
<evidence type="ECO:0000313" key="4">
    <source>
        <dbReference type="Proteomes" id="UP000694558"/>
    </source>
</evidence>
<name>A0A8D3CEC2_SCOMX</name>
<dbReference type="Pfam" id="PF17721">
    <property type="entry name" value="POU2AF2"/>
    <property type="match status" value="1"/>
</dbReference>
<protein>
    <submittedName>
        <fullName evidence="3">Si:ch211-213d14.1</fullName>
    </submittedName>
</protein>
<dbReference type="Ensembl" id="ENSSMAT00000046628.1">
    <property type="protein sequence ID" value="ENSSMAP00000045630.1"/>
    <property type="gene ID" value="ENSSMAG00000016228.2"/>
</dbReference>
<dbReference type="PANTHER" id="PTHR28376">
    <property type="entry name" value="RGD1562914"/>
    <property type="match status" value="1"/>
</dbReference>
<sequence length="381" mass="41583">MNTHLWGWLKIWTELCCVFFSSFPDVFSQTFSPSLQTIRSGCTKASESSIRSKTCWQRSDPGRQVGPDTVEDRPLRLHTSRCQVRLNTNTPLIFVIHHWISLDHKSANTVSIGSTIVRILTRECEVVMTKMTLGFVWSPAGSHMLPSYYGMRRPFISDSDFASVKQFSPDVYSSALGGKPLGCDPSTMTSYSSLIDSYYPEAFGDYRSAATFSSSGGSFLPSSALSSLLPPFSGESSHLFPRDSWDQSVPEPVSQVEALCPDSLASVSVPPSMPSPEPPGSPSQYRSNSRGSSMCSVPGSQPYTLHSLEDAHYHSLTGSSSYPAAPSSSFSCTPYMSSSASDLVSKMVTEEDGSLPANGEASWAKEDGVSPWSPYEIRRPY</sequence>
<dbReference type="PANTHER" id="PTHR28376:SF1">
    <property type="entry name" value="POU DOMAIN CLASS 2-ASSOCIATING FACTOR 2"/>
    <property type="match status" value="1"/>
</dbReference>
<dbReference type="GO" id="GO:0003713">
    <property type="term" value="F:transcription coactivator activity"/>
    <property type="evidence" value="ECO:0007669"/>
    <property type="project" value="TreeGrafter"/>
</dbReference>
<dbReference type="InterPro" id="IPR037655">
    <property type="entry name" value="POU2AF2"/>
</dbReference>
<reference evidence="3" key="1">
    <citation type="submission" date="2023-05" db="EMBL/GenBank/DDBJ databases">
        <title>High-quality long-read genome of Scophthalmus maximus.</title>
        <authorList>
            <person name="Lien S."/>
            <person name="Martinez P."/>
        </authorList>
    </citation>
    <scope>NUCLEOTIDE SEQUENCE [LARGE SCALE GENOMIC DNA]</scope>
</reference>
<gene>
    <name evidence="3" type="primary">LOC118299595</name>
</gene>
<dbReference type="GO" id="GO:0043565">
    <property type="term" value="F:sequence-specific DNA binding"/>
    <property type="evidence" value="ECO:0007669"/>
    <property type="project" value="TreeGrafter"/>
</dbReference>
<feature type="chain" id="PRO_5034062767" evidence="2">
    <location>
        <begin position="29"/>
        <end position="381"/>
    </location>
</feature>
<dbReference type="AlphaFoldDB" id="A0A8D3CEC2"/>
<organism evidence="3 4">
    <name type="scientific">Scophthalmus maximus</name>
    <name type="common">Turbot</name>
    <name type="synonym">Psetta maxima</name>
    <dbReference type="NCBI Taxonomy" id="52904"/>
    <lineage>
        <taxon>Eukaryota</taxon>
        <taxon>Metazoa</taxon>
        <taxon>Chordata</taxon>
        <taxon>Craniata</taxon>
        <taxon>Vertebrata</taxon>
        <taxon>Euteleostomi</taxon>
        <taxon>Actinopterygii</taxon>
        <taxon>Neopterygii</taxon>
        <taxon>Teleostei</taxon>
        <taxon>Neoteleostei</taxon>
        <taxon>Acanthomorphata</taxon>
        <taxon>Carangaria</taxon>
        <taxon>Pleuronectiformes</taxon>
        <taxon>Pleuronectoidei</taxon>
        <taxon>Scophthalmidae</taxon>
        <taxon>Scophthalmus</taxon>
    </lineage>
</organism>
<evidence type="ECO:0000256" key="2">
    <source>
        <dbReference type="SAM" id="SignalP"/>
    </source>
</evidence>
<feature type="region of interest" description="Disordered" evidence="1">
    <location>
        <begin position="349"/>
        <end position="381"/>
    </location>
</feature>
<evidence type="ECO:0000256" key="1">
    <source>
        <dbReference type="SAM" id="MobiDB-lite"/>
    </source>
</evidence>
<reference evidence="3" key="2">
    <citation type="submission" date="2025-08" db="UniProtKB">
        <authorList>
            <consortium name="Ensembl"/>
        </authorList>
    </citation>
    <scope>IDENTIFICATION</scope>
</reference>
<keyword evidence="2" id="KW-0732">Signal</keyword>
<accession>A0A8D3CEC2</accession>
<feature type="signal peptide" evidence="2">
    <location>
        <begin position="1"/>
        <end position="28"/>
    </location>
</feature>
<dbReference type="GeneTree" id="ENSGT00940000167856"/>